<comment type="caution">
    <text evidence="3">The sequence shown here is derived from an EMBL/GenBank/DDBJ whole genome shotgun (WGS) entry which is preliminary data.</text>
</comment>
<feature type="transmembrane region" description="Helical" evidence="1">
    <location>
        <begin position="358"/>
        <end position="376"/>
    </location>
</feature>
<keyword evidence="1" id="KW-0472">Membrane</keyword>
<sequence>MKCALIILIFISIYLDIAVSQQYCDVVGACVEENGKCTGDGYLSNFLDNPLSFRSYDLNLLMCGSGLYCRYINDEYGFCAPVAAIGENCDEHSNCYNGAYCYHPTNLVSSPNTCQWAPYLTLNQSCETTLQCVEGLECDITEGICVVVPLSSDITCSSPNQCLSTQYCNNEGSCVDLIPDNGDCTDPELLPCVPTSYCTPVTGGGLKCIPAYSLSENAPCETTKVCDISQSLYCSIGTAKCTKIEFTPSDTNCTNSNCNIFESCQCNGDDTSLGSCKSFFFKNPSECKASSVALLQCLSTNKCPSLFNQYINPLAPGACGYSNCASEFCDYVTNCIQQGEGCNIDPLAGTICTASSSSFLSVSIPIVVLALLVSFIF</sequence>
<evidence type="ECO:0000313" key="3">
    <source>
        <dbReference type="EMBL" id="KYR03014.1"/>
    </source>
</evidence>
<dbReference type="OrthoDB" id="23972at2759"/>
<dbReference type="AlphaFoldDB" id="A0A152A9X8"/>
<dbReference type="OMA" id="DIAQNIC"/>
<name>A0A152A9X8_TIELA</name>
<evidence type="ECO:0000313" key="4">
    <source>
        <dbReference type="Proteomes" id="UP000076078"/>
    </source>
</evidence>
<proteinExistence type="predicted"/>
<dbReference type="InterPro" id="IPR052326">
    <property type="entry name" value="Diff-Dev_Assoc_Protein"/>
</dbReference>
<protein>
    <submittedName>
        <fullName evidence="3">Paramecium surface antigen repeat-containing protein</fullName>
    </submittedName>
</protein>
<keyword evidence="1" id="KW-1133">Transmembrane helix</keyword>
<gene>
    <name evidence="3" type="ORF">DLAC_00502</name>
</gene>
<dbReference type="PANTHER" id="PTHR33459">
    <property type="entry name" value="DD-GDCA PROTEIN"/>
    <property type="match status" value="1"/>
</dbReference>
<dbReference type="PANTHER" id="PTHR33459:SF7">
    <property type="entry name" value="DD-GDCA PROTEIN"/>
    <property type="match status" value="1"/>
</dbReference>
<feature type="signal peptide" evidence="2">
    <location>
        <begin position="1"/>
        <end position="20"/>
    </location>
</feature>
<accession>A0A152A9X8</accession>
<reference evidence="3 4" key="1">
    <citation type="submission" date="2015-12" db="EMBL/GenBank/DDBJ databases">
        <title>Dictyostelia acquired genes for synthesis and detection of signals that induce cell-type specialization by lateral gene transfer from prokaryotes.</title>
        <authorList>
            <person name="Gloeckner G."/>
            <person name="Schaap P."/>
        </authorList>
    </citation>
    <scope>NUCLEOTIDE SEQUENCE [LARGE SCALE GENOMIC DNA]</scope>
    <source>
        <strain evidence="3 4">TK</strain>
    </source>
</reference>
<keyword evidence="4" id="KW-1185">Reference proteome</keyword>
<dbReference type="Proteomes" id="UP000076078">
    <property type="component" value="Unassembled WGS sequence"/>
</dbReference>
<evidence type="ECO:0000256" key="2">
    <source>
        <dbReference type="SAM" id="SignalP"/>
    </source>
</evidence>
<dbReference type="EMBL" id="LODT01000001">
    <property type="protein sequence ID" value="KYR03014.1"/>
    <property type="molecule type" value="Genomic_DNA"/>
</dbReference>
<dbReference type="InParanoid" id="A0A152A9X8"/>
<keyword evidence="1" id="KW-0812">Transmembrane</keyword>
<evidence type="ECO:0000256" key="1">
    <source>
        <dbReference type="SAM" id="Phobius"/>
    </source>
</evidence>
<organism evidence="3 4">
    <name type="scientific">Tieghemostelium lacteum</name>
    <name type="common">Slime mold</name>
    <name type="synonym">Dictyostelium lacteum</name>
    <dbReference type="NCBI Taxonomy" id="361077"/>
    <lineage>
        <taxon>Eukaryota</taxon>
        <taxon>Amoebozoa</taxon>
        <taxon>Evosea</taxon>
        <taxon>Eumycetozoa</taxon>
        <taxon>Dictyostelia</taxon>
        <taxon>Dictyosteliales</taxon>
        <taxon>Raperosteliaceae</taxon>
        <taxon>Tieghemostelium</taxon>
    </lineage>
</organism>
<keyword evidence="2" id="KW-0732">Signal</keyword>
<feature type="chain" id="PRO_5007593805" evidence="2">
    <location>
        <begin position="21"/>
        <end position="377"/>
    </location>
</feature>